<dbReference type="AlphaFoldDB" id="A0A0C9LVE9"/>
<evidence type="ECO:0000313" key="2">
    <source>
        <dbReference type="Proteomes" id="UP000053815"/>
    </source>
</evidence>
<accession>A0A0C9LVE9</accession>
<organism evidence="1">
    <name type="scientific">Mucor ambiguus</name>
    <dbReference type="NCBI Taxonomy" id="91626"/>
    <lineage>
        <taxon>Eukaryota</taxon>
        <taxon>Fungi</taxon>
        <taxon>Fungi incertae sedis</taxon>
        <taxon>Mucoromycota</taxon>
        <taxon>Mucoromycotina</taxon>
        <taxon>Mucoromycetes</taxon>
        <taxon>Mucorales</taxon>
        <taxon>Mucorineae</taxon>
        <taxon>Mucoraceae</taxon>
        <taxon>Mucor</taxon>
    </lineage>
</organism>
<reference evidence="1" key="1">
    <citation type="submission" date="2014-09" db="EMBL/GenBank/DDBJ databases">
        <title>Draft genome sequence of an oleaginous Mucoromycotina fungus Mucor ambiguus NBRC6742.</title>
        <authorList>
            <person name="Takeda I."/>
            <person name="Yamane N."/>
            <person name="Morita T."/>
            <person name="Tamano K."/>
            <person name="Machida M."/>
            <person name="Baker S."/>
            <person name="Koike H."/>
        </authorList>
    </citation>
    <scope>NUCLEOTIDE SEQUENCE</scope>
    <source>
        <strain evidence="1">NBRC 6742</strain>
    </source>
</reference>
<evidence type="ECO:0000313" key="1">
    <source>
        <dbReference type="EMBL" id="GAN06655.1"/>
    </source>
</evidence>
<gene>
    <name evidence="1" type="ORF">MAM1_0131d06142</name>
</gene>
<keyword evidence="2" id="KW-1185">Reference proteome</keyword>
<sequence length="178" mass="20171">MDASLLEWKKGSIDNLNTTSEKNAWIAYIYKSEDGRARLRNGHNSGFDGYTIVMSKLENAHVVHYIGGLRLPVSFAALGDFKDTLDLLCLLKHHQLRLKKTIKPIHYRPKSAAPCGRYRITLEPGRMHPKYSSSPLRKETRGLPRLKQMMIAAVIATVNLSSFNNETLVSHFYAYPKA</sequence>
<dbReference type="Proteomes" id="UP000053815">
    <property type="component" value="Unassembled WGS sequence"/>
</dbReference>
<protein>
    <submittedName>
        <fullName evidence="1">Uncharacterized protein</fullName>
    </submittedName>
</protein>
<name>A0A0C9LVE9_9FUNG</name>
<dbReference type="EMBL" id="DF836420">
    <property type="protein sequence ID" value="GAN06655.1"/>
    <property type="molecule type" value="Genomic_DNA"/>
</dbReference>
<proteinExistence type="predicted"/>